<comment type="catalytic activity">
    <reaction evidence="10">
        <text>ATP + (deoxyribonucleotide)n-3'-hydroxyl + 5'-phospho-(deoxyribonucleotide)m = (deoxyribonucleotide)n+m + AMP + diphosphate.</text>
        <dbReference type="EC" id="6.5.1.1"/>
    </reaction>
</comment>
<dbReference type="PANTHER" id="PTHR45674:SF4">
    <property type="entry name" value="DNA LIGASE 1"/>
    <property type="match status" value="1"/>
</dbReference>
<evidence type="ECO:0000256" key="4">
    <source>
        <dbReference type="ARBA" id="ARBA00022741"/>
    </source>
</evidence>
<evidence type="ECO:0000313" key="13">
    <source>
        <dbReference type="EMBL" id="PJE63965.1"/>
    </source>
</evidence>
<evidence type="ECO:0000256" key="3">
    <source>
        <dbReference type="ARBA" id="ARBA00022618"/>
    </source>
</evidence>
<dbReference type="InterPro" id="IPR000977">
    <property type="entry name" value="DNA_ligase_ATP-dep"/>
</dbReference>
<dbReference type="NCBIfam" id="TIGR00574">
    <property type="entry name" value="dnl1"/>
    <property type="match status" value="1"/>
</dbReference>
<feature type="domain" description="ATP-dependent DNA ligase family profile" evidence="12">
    <location>
        <begin position="330"/>
        <end position="466"/>
    </location>
</feature>
<keyword evidence="8" id="KW-0234">DNA repair</keyword>
<dbReference type="Gene3D" id="3.30.470.30">
    <property type="entry name" value="DNA ligase/mRNA capping enzyme"/>
    <property type="match status" value="1"/>
</dbReference>
<keyword evidence="5" id="KW-0227">DNA damage</keyword>
<dbReference type="InterPro" id="IPR050191">
    <property type="entry name" value="ATP-dep_DNA_ligase"/>
</dbReference>
<dbReference type="GO" id="GO:0003677">
    <property type="term" value="F:DNA binding"/>
    <property type="evidence" value="ECO:0007669"/>
    <property type="project" value="InterPro"/>
</dbReference>
<evidence type="ECO:0000259" key="12">
    <source>
        <dbReference type="PROSITE" id="PS50160"/>
    </source>
</evidence>
<gene>
    <name evidence="13" type="ORF">COU89_00415</name>
</gene>
<evidence type="ECO:0000256" key="2">
    <source>
        <dbReference type="ARBA" id="ARBA00022598"/>
    </source>
</evidence>
<keyword evidence="2 13" id="KW-0436">Ligase</keyword>
<evidence type="ECO:0000256" key="9">
    <source>
        <dbReference type="ARBA" id="ARBA00023306"/>
    </source>
</evidence>
<dbReference type="SUPFAM" id="SSF56091">
    <property type="entry name" value="DNA ligase/mRNA capping enzyme, catalytic domain"/>
    <property type="match status" value="1"/>
</dbReference>
<dbReference type="CDD" id="cd07901">
    <property type="entry name" value="Adenylation_DNA_ligase_Arch_LigB"/>
    <property type="match status" value="1"/>
</dbReference>
<dbReference type="GO" id="GO:0006281">
    <property type="term" value="P:DNA repair"/>
    <property type="evidence" value="ECO:0007669"/>
    <property type="project" value="UniProtKB-KW"/>
</dbReference>
<dbReference type="PANTHER" id="PTHR45674">
    <property type="entry name" value="DNA LIGASE 1/3 FAMILY MEMBER"/>
    <property type="match status" value="1"/>
</dbReference>
<dbReference type="Gene3D" id="2.40.50.140">
    <property type="entry name" value="Nucleic acid-binding proteins"/>
    <property type="match status" value="1"/>
</dbReference>
<keyword evidence="9" id="KW-0131">Cell cycle</keyword>
<evidence type="ECO:0000256" key="6">
    <source>
        <dbReference type="ARBA" id="ARBA00022840"/>
    </source>
</evidence>
<keyword evidence="4" id="KW-0547">Nucleotide-binding</keyword>
<evidence type="ECO:0000256" key="7">
    <source>
        <dbReference type="ARBA" id="ARBA00023172"/>
    </source>
</evidence>
<comment type="similarity">
    <text evidence="1 11">Belongs to the ATP-dependent DNA ligase family.</text>
</comment>
<dbReference type="InterPro" id="IPR012310">
    <property type="entry name" value="DNA_ligase_ATP-dep_cent"/>
</dbReference>
<dbReference type="Pfam" id="PF04675">
    <property type="entry name" value="DNA_ligase_A_N"/>
    <property type="match status" value="1"/>
</dbReference>
<comment type="caution">
    <text evidence="13">The sequence shown here is derived from an EMBL/GenBank/DDBJ whole genome shotgun (WGS) entry which is preliminary data.</text>
</comment>
<evidence type="ECO:0000256" key="1">
    <source>
        <dbReference type="ARBA" id="ARBA00007572"/>
    </source>
</evidence>
<dbReference type="InterPro" id="IPR012340">
    <property type="entry name" value="NA-bd_OB-fold"/>
</dbReference>
<accession>A0A2M8KVK1</accession>
<dbReference type="InterPro" id="IPR016059">
    <property type="entry name" value="DNA_ligase_ATP-dep_CS"/>
</dbReference>
<sequence>MQFKVFSRFLEKIEKTQSRLEITQLLADLFNQASPDEVQQAAHLVLGETAPLYEEKKFGLAERLVLKAMISAFSLEPGYAKRKSSALGDLGIFAQEERSKSQSLFGKEEDRGLSQVFTQLVSITERSGNGSQEEKMKTIALLLSEMDPLSCRYLARILVGTLRLGFSAMTILDAYSWMLTGDKQHRATIEKAYNVHPDIGFIGKLLRSKGIKGLSSAEPEVGVPVLMARAERVETPQDIIEKMGECAVEPKYDGFRLQLHYQKKAGVKLYTRSLEDVSHMYPDIVSAAQSELSCTSAILEGEAVGVNPNTKEYLPFQETVQRKRKYDIAAKALEIPLRLFVFELLELNGKSHLNTPYVERRKHLQSIVHAMRDATIVVTTITQTKSAVELEQLFQEYTSEGLEGIIAKKLDGTYQAGARGWNWIKFKRSYSSKINDTLDCVVMGFDYGKGKRTGFGIGAFLVGVYNQQQDRF</sequence>
<dbReference type="GO" id="GO:0006273">
    <property type="term" value="P:lagging strand elongation"/>
    <property type="evidence" value="ECO:0007669"/>
    <property type="project" value="TreeGrafter"/>
</dbReference>
<keyword evidence="3" id="KW-0132">Cell division</keyword>
<keyword evidence="6" id="KW-0067">ATP-binding</keyword>
<dbReference type="InterPro" id="IPR036599">
    <property type="entry name" value="DNA_ligase_N_sf"/>
</dbReference>
<name>A0A2M8KVK1_9BACT</name>
<dbReference type="Pfam" id="PF01068">
    <property type="entry name" value="DNA_ligase_A_M"/>
    <property type="match status" value="1"/>
</dbReference>
<dbReference type="PROSITE" id="PS50160">
    <property type="entry name" value="DNA_LIGASE_A3"/>
    <property type="match status" value="1"/>
</dbReference>
<evidence type="ECO:0000256" key="5">
    <source>
        <dbReference type="ARBA" id="ARBA00022763"/>
    </source>
</evidence>
<evidence type="ECO:0000256" key="10">
    <source>
        <dbReference type="ARBA" id="ARBA00034003"/>
    </source>
</evidence>
<evidence type="ECO:0000256" key="11">
    <source>
        <dbReference type="RuleBase" id="RU004196"/>
    </source>
</evidence>
<feature type="non-terminal residue" evidence="13">
    <location>
        <position position="472"/>
    </location>
</feature>
<dbReference type="GO" id="GO:0071897">
    <property type="term" value="P:DNA biosynthetic process"/>
    <property type="evidence" value="ECO:0007669"/>
    <property type="project" value="InterPro"/>
</dbReference>
<protein>
    <submittedName>
        <fullName evidence="13">DNA ligase</fullName>
    </submittedName>
</protein>
<dbReference type="PROSITE" id="PS00333">
    <property type="entry name" value="DNA_LIGASE_A2"/>
    <property type="match status" value="1"/>
</dbReference>
<reference evidence="14" key="1">
    <citation type="submission" date="2017-09" db="EMBL/GenBank/DDBJ databases">
        <title>Depth-based differentiation of microbial function through sediment-hosted aquifers and enrichment of novel symbionts in the deep terrestrial subsurface.</title>
        <authorList>
            <person name="Probst A.J."/>
            <person name="Ladd B."/>
            <person name="Jarett J.K."/>
            <person name="Geller-Mcgrath D.E."/>
            <person name="Sieber C.M.K."/>
            <person name="Emerson J.B."/>
            <person name="Anantharaman K."/>
            <person name="Thomas B.C."/>
            <person name="Malmstrom R."/>
            <person name="Stieglmeier M."/>
            <person name="Klingl A."/>
            <person name="Woyke T."/>
            <person name="Ryan C.M."/>
            <person name="Banfield J.F."/>
        </authorList>
    </citation>
    <scope>NUCLEOTIDE SEQUENCE [LARGE SCALE GENOMIC DNA]</scope>
</reference>
<organism evidence="13 14">
    <name type="scientific">Candidatus Roizmanbacteria bacterium CG10_big_fil_rev_8_21_14_0_10_45_7</name>
    <dbReference type="NCBI Taxonomy" id="1974854"/>
    <lineage>
        <taxon>Bacteria</taxon>
        <taxon>Candidatus Roizmaniibacteriota</taxon>
    </lineage>
</organism>
<dbReference type="Proteomes" id="UP000231569">
    <property type="component" value="Unassembled WGS sequence"/>
</dbReference>
<dbReference type="EMBL" id="PFEE01000007">
    <property type="protein sequence ID" value="PJE63965.1"/>
    <property type="molecule type" value="Genomic_DNA"/>
</dbReference>
<dbReference type="GO" id="GO:0005524">
    <property type="term" value="F:ATP binding"/>
    <property type="evidence" value="ECO:0007669"/>
    <property type="project" value="UniProtKB-KW"/>
</dbReference>
<proteinExistence type="inferred from homology"/>
<dbReference type="Gene3D" id="1.10.3260.10">
    <property type="entry name" value="DNA ligase, ATP-dependent, N-terminal domain"/>
    <property type="match status" value="1"/>
</dbReference>
<evidence type="ECO:0000313" key="14">
    <source>
        <dbReference type="Proteomes" id="UP000231569"/>
    </source>
</evidence>
<dbReference type="GO" id="GO:0003910">
    <property type="term" value="F:DNA ligase (ATP) activity"/>
    <property type="evidence" value="ECO:0007669"/>
    <property type="project" value="UniProtKB-EC"/>
</dbReference>
<dbReference type="AlphaFoldDB" id="A0A2M8KVK1"/>
<dbReference type="SUPFAM" id="SSF117018">
    <property type="entry name" value="ATP-dependent DNA ligase DNA-binding domain"/>
    <property type="match status" value="1"/>
</dbReference>
<dbReference type="InterPro" id="IPR012308">
    <property type="entry name" value="DNA_ligase_ATP-dep_N"/>
</dbReference>
<keyword evidence="7" id="KW-0233">DNA recombination</keyword>
<evidence type="ECO:0000256" key="8">
    <source>
        <dbReference type="ARBA" id="ARBA00023204"/>
    </source>
</evidence>
<dbReference type="GO" id="GO:0006310">
    <property type="term" value="P:DNA recombination"/>
    <property type="evidence" value="ECO:0007669"/>
    <property type="project" value="UniProtKB-KW"/>
</dbReference>
<dbReference type="GO" id="GO:0051301">
    <property type="term" value="P:cell division"/>
    <property type="evidence" value="ECO:0007669"/>
    <property type="project" value="UniProtKB-KW"/>
</dbReference>